<dbReference type="GO" id="GO:0072487">
    <property type="term" value="C:MSL complex"/>
    <property type="evidence" value="ECO:0007669"/>
    <property type="project" value="UniProtKB-UniRule"/>
</dbReference>
<accession>A0A4W4EE85</accession>
<dbReference type="GeneTree" id="ENSGT00390000016814"/>
<dbReference type="PANTHER" id="PTHR16048">
    <property type="entry name" value="MSL2-RELATED"/>
    <property type="match status" value="1"/>
</dbReference>
<dbReference type="Gene3D" id="3.30.40.10">
    <property type="entry name" value="Zinc/RING finger domain, C3HC4 (zinc finger)"/>
    <property type="match status" value="1"/>
</dbReference>
<feature type="domain" description="RING-type" evidence="7">
    <location>
        <begin position="44"/>
        <end position="85"/>
    </location>
</feature>
<reference evidence="10" key="2">
    <citation type="journal article" date="2017" name="Sci. Adv.">
        <title>A tail of two voltages: Proteomic comparison of the three electric organs of the electric eel.</title>
        <authorList>
            <person name="Traeger L.L."/>
            <person name="Sabat G."/>
            <person name="Barrett-Wilt G.A."/>
            <person name="Wells G.B."/>
            <person name="Sussman M.R."/>
        </authorList>
    </citation>
    <scope>NUCLEOTIDE SEQUENCE [LARGE SCALE GENOMIC DNA]</scope>
</reference>
<dbReference type="SMART" id="SM01114">
    <property type="entry name" value="CXC"/>
    <property type="match status" value="1"/>
</dbReference>
<reference evidence="9" key="5">
    <citation type="submission" date="2025-09" db="UniProtKB">
        <authorList>
            <consortium name="Ensembl"/>
        </authorList>
    </citation>
    <scope>IDENTIFICATION</scope>
</reference>
<feature type="compositionally biased region" description="Polar residues" evidence="6">
    <location>
        <begin position="174"/>
        <end position="187"/>
    </location>
</feature>
<keyword evidence="5" id="KW-0158">Chromosome</keyword>
<comment type="similarity">
    <text evidence="5">Belongs to the MSL2 family.</text>
</comment>
<reference evidence="9" key="4">
    <citation type="submission" date="2025-08" db="UniProtKB">
        <authorList>
            <consortium name="Ensembl"/>
        </authorList>
    </citation>
    <scope>IDENTIFICATION</scope>
</reference>
<evidence type="ECO:0000256" key="5">
    <source>
        <dbReference type="PROSITE-ProRule" id="PRU01396"/>
    </source>
</evidence>
<dbReference type="Pfam" id="PF16682">
    <property type="entry name" value="MSL2-CXC"/>
    <property type="match status" value="1"/>
</dbReference>
<dbReference type="InterPro" id="IPR032043">
    <property type="entry name" value="Msl2_Znf-RING"/>
</dbReference>
<dbReference type="Proteomes" id="UP000314983">
    <property type="component" value="Chromosome 15"/>
</dbReference>
<dbReference type="PROSITE" id="PS52051">
    <property type="entry name" value="CXC_MSL2"/>
    <property type="match status" value="1"/>
</dbReference>
<dbReference type="InterPro" id="IPR033467">
    <property type="entry name" value="Tesmin/TSO1-like_CXC"/>
</dbReference>
<feature type="domain" description="CXC MSL2-type" evidence="8">
    <location>
        <begin position="421"/>
        <end position="472"/>
    </location>
</feature>
<feature type="compositionally biased region" description="Polar residues" evidence="6">
    <location>
        <begin position="218"/>
        <end position="239"/>
    </location>
</feature>
<name>A0A4W4EE85_ELEEL</name>
<evidence type="ECO:0000256" key="4">
    <source>
        <dbReference type="PROSITE-ProRule" id="PRU00175"/>
    </source>
</evidence>
<dbReference type="GO" id="GO:0016567">
    <property type="term" value="P:protein ubiquitination"/>
    <property type="evidence" value="ECO:0007669"/>
    <property type="project" value="TreeGrafter"/>
</dbReference>
<dbReference type="AlphaFoldDB" id="A0A4W4EE85"/>
<dbReference type="STRING" id="8005.ENSEEEP00000009585"/>
<keyword evidence="3" id="KW-0862">Zinc</keyword>
<dbReference type="InterPro" id="IPR001841">
    <property type="entry name" value="Znf_RING"/>
</dbReference>
<organism evidence="9 10">
    <name type="scientific">Electrophorus electricus</name>
    <name type="common">Electric eel</name>
    <name type="synonym">Gymnotus electricus</name>
    <dbReference type="NCBI Taxonomy" id="8005"/>
    <lineage>
        <taxon>Eukaryota</taxon>
        <taxon>Metazoa</taxon>
        <taxon>Chordata</taxon>
        <taxon>Craniata</taxon>
        <taxon>Vertebrata</taxon>
        <taxon>Euteleostomi</taxon>
        <taxon>Actinopterygii</taxon>
        <taxon>Neopterygii</taxon>
        <taxon>Teleostei</taxon>
        <taxon>Ostariophysi</taxon>
        <taxon>Gymnotiformes</taxon>
        <taxon>Gymnotoidei</taxon>
        <taxon>Gymnotidae</taxon>
        <taxon>Electrophorus</taxon>
    </lineage>
</organism>
<dbReference type="GO" id="GO:0008270">
    <property type="term" value="F:zinc ion binding"/>
    <property type="evidence" value="ECO:0007669"/>
    <property type="project" value="UniProtKB-KW"/>
</dbReference>
<feature type="region of interest" description="Disordered" evidence="6">
    <location>
        <begin position="381"/>
        <end position="405"/>
    </location>
</feature>
<evidence type="ECO:0000259" key="7">
    <source>
        <dbReference type="PROSITE" id="PS50089"/>
    </source>
</evidence>
<keyword evidence="1" id="KW-0479">Metal-binding</keyword>
<dbReference type="InterPro" id="IPR032049">
    <property type="entry name" value="Msl2-CXC"/>
</dbReference>
<dbReference type="GO" id="GO:0061630">
    <property type="term" value="F:ubiquitin protein ligase activity"/>
    <property type="evidence" value="ECO:0007669"/>
    <property type="project" value="InterPro"/>
</dbReference>
<dbReference type="PANTHER" id="PTHR16048:SF3">
    <property type="entry name" value="E3 UBIQUITIN-PROTEIN LIGASE MSL2"/>
    <property type="match status" value="1"/>
</dbReference>
<evidence type="ECO:0000313" key="9">
    <source>
        <dbReference type="Ensembl" id="ENSEEEP00000009585.2"/>
    </source>
</evidence>
<dbReference type="CDD" id="cd13122">
    <property type="entry name" value="MSL2_CXC"/>
    <property type="match status" value="1"/>
</dbReference>
<proteinExistence type="inferred from homology"/>
<dbReference type="KEGG" id="eee:113576505"/>
<dbReference type="Pfam" id="PF16685">
    <property type="entry name" value="zf-RING_10"/>
    <property type="match status" value="1"/>
</dbReference>
<keyword evidence="10" id="KW-1185">Reference proteome</keyword>
<reference evidence="10" key="1">
    <citation type="journal article" date="2014" name="Science">
        <title>Nonhuman genetics. Genomic basis for the convergent evolution of electric organs.</title>
        <authorList>
            <person name="Gallant J.R."/>
            <person name="Traeger L.L."/>
            <person name="Volkening J.D."/>
            <person name="Moffett H."/>
            <person name="Chen P.H."/>
            <person name="Novina C.D."/>
            <person name="Phillips G.N.Jr."/>
            <person name="Anand R."/>
            <person name="Wells G.B."/>
            <person name="Pinch M."/>
            <person name="Guth R."/>
            <person name="Unguez G.A."/>
            <person name="Albert J.S."/>
            <person name="Zakon H.H."/>
            <person name="Samanta M.P."/>
            <person name="Sussman M.R."/>
        </authorList>
    </citation>
    <scope>NUCLEOTIDE SEQUENCE [LARGE SCALE GENOMIC DNA]</scope>
</reference>
<sequence>MNPVNATALYVSACRAVLQCDPQAPESYGDLFNVLPFFRDSLSCLVCGNLLHDPLVSCSSACQHCVCRDCKGKMLKLKPPCSCCRNPQQFEENKQLKVLVDCYRSLCEYIAAFTTAEQTASRVRGYDEVMCMLDEVLGVKEEHMESGVLEEPRIIFPQQGCPTDSPQPKTLASCLRQTDSSGVSSGQHMKGVPSFKNEKSELVSCSPEATPGSGDLATPQQTSNISDGSMRQAATTSPVLPSKEEVLGSLKSSCAKAKSQAFVSVSCIAAQLCEQDSQSVTSGALPLAHPQQPQTGITCLAPAHRKVRLCRKRSRSESDSEMLQPLPIACFMQKPCVAATVPPQVATVPREQCPPMSVPNGGVLEASRTLLDSTKNIQKNTDVGTKKVPSKSKFGAPKAKVKAKDRVVPGNPTKVVYKKSQEKKGCKCGRATQNPSVLTCRGQRCPCYSNRKACQDCICRGCQNSYMANGEKKLEAFAVPEKALEQTRLTLGINLTSISVMSAGSAAGVLSLSAASPMASFLSGSPEKEANFKEPIEMHF</sequence>
<keyword evidence="2 4" id="KW-0863">Zinc-finger</keyword>
<evidence type="ECO:0000313" key="10">
    <source>
        <dbReference type="Proteomes" id="UP000314983"/>
    </source>
</evidence>
<evidence type="ECO:0000256" key="6">
    <source>
        <dbReference type="SAM" id="MobiDB-lite"/>
    </source>
</evidence>
<evidence type="ECO:0008006" key="11">
    <source>
        <dbReference type="Google" id="ProtNLM"/>
    </source>
</evidence>
<evidence type="ECO:0000259" key="8">
    <source>
        <dbReference type="PROSITE" id="PS52051"/>
    </source>
</evidence>
<reference evidence="9" key="3">
    <citation type="submission" date="2020-05" db="EMBL/GenBank/DDBJ databases">
        <title>Electrophorus electricus (electric eel) genome, fEleEle1, primary haplotype.</title>
        <authorList>
            <person name="Myers G."/>
            <person name="Meyer A."/>
            <person name="Fedrigo O."/>
            <person name="Formenti G."/>
            <person name="Rhie A."/>
            <person name="Tracey A."/>
            <person name="Sims Y."/>
            <person name="Jarvis E.D."/>
        </authorList>
    </citation>
    <scope>NUCLEOTIDE SEQUENCE [LARGE SCALE GENOMIC DNA]</scope>
</reference>
<evidence type="ECO:0000256" key="2">
    <source>
        <dbReference type="ARBA" id="ARBA00022771"/>
    </source>
</evidence>
<dbReference type="OMA" id="QEGMAIN"/>
<dbReference type="RefSeq" id="XP_026864405.2">
    <property type="nucleotide sequence ID" value="XM_027008604.2"/>
</dbReference>
<dbReference type="InterPro" id="IPR013083">
    <property type="entry name" value="Znf_RING/FYVE/PHD"/>
</dbReference>
<evidence type="ECO:0000256" key="3">
    <source>
        <dbReference type="ARBA" id="ARBA00022833"/>
    </source>
</evidence>
<protein>
    <recommendedName>
        <fullName evidence="11">RING-type domain-containing protein</fullName>
    </recommendedName>
</protein>
<keyword evidence="5" id="KW-0539">Nucleus</keyword>
<feature type="region of interest" description="Disordered" evidence="6">
    <location>
        <begin position="174"/>
        <end position="240"/>
    </location>
</feature>
<dbReference type="InterPro" id="IPR037922">
    <property type="entry name" value="MSL2"/>
</dbReference>
<dbReference type="PROSITE" id="PS50089">
    <property type="entry name" value="ZF_RING_2"/>
    <property type="match status" value="1"/>
</dbReference>
<dbReference type="CTD" id="564400"/>
<dbReference type="GeneID" id="113576505"/>
<dbReference type="Ensembl" id="ENSEEET00000009703.2">
    <property type="protein sequence ID" value="ENSEEEP00000009585.2"/>
    <property type="gene ID" value="ENSEEEG00000004893.2"/>
</dbReference>
<evidence type="ECO:0000256" key="1">
    <source>
        <dbReference type="ARBA" id="ARBA00022723"/>
    </source>
</evidence>
<gene>
    <name evidence="9" type="primary">msl2a</name>
</gene>